<evidence type="ECO:0000256" key="2">
    <source>
        <dbReference type="ARBA" id="ARBA00022448"/>
    </source>
</evidence>
<evidence type="ECO:0000256" key="5">
    <source>
        <dbReference type="ARBA" id="ARBA00022989"/>
    </source>
</evidence>
<name>F0X7A3_GROCL</name>
<feature type="transmembrane region" description="Helical" evidence="9">
    <location>
        <begin position="123"/>
        <end position="142"/>
    </location>
</feature>
<evidence type="ECO:0000313" key="12">
    <source>
        <dbReference type="Proteomes" id="UP000007796"/>
    </source>
</evidence>
<feature type="transmembrane region" description="Helical" evidence="9">
    <location>
        <begin position="721"/>
        <end position="750"/>
    </location>
</feature>
<dbReference type="InterPro" id="IPR004680">
    <property type="entry name" value="Cit_transptr-like_dom"/>
</dbReference>
<keyword evidence="5 9" id="KW-1133">Transmembrane helix</keyword>
<feature type="transmembrane region" description="Helical" evidence="9">
    <location>
        <begin position="670"/>
        <end position="689"/>
    </location>
</feature>
<dbReference type="Proteomes" id="UP000007796">
    <property type="component" value="Unassembled WGS sequence"/>
</dbReference>
<evidence type="ECO:0000259" key="10">
    <source>
        <dbReference type="Pfam" id="PF03600"/>
    </source>
</evidence>
<evidence type="ECO:0000256" key="4">
    <source>
        <dbReference type="ARBA" id="ARBA00022692"/>
    </source>
</evidence>
<feature type="compositionally biased region" description="Polar residues" evidence="8">
    <location>
        <begin position="482"/>
        <end position="501"/>
    </location>
</feature>
<keyword evidence="3" id="KW-1003">Cell membrane</keyword>
<comment type="subcellular location">
    <subcellularLocation>
        <location evidence="1">Cell membrane</location>
        <topology evidence="1">Multi-pass membrane protein</topology>
    </subcellularLocation>
</comment>
<feature type="coiled-coil region" evidence="7">
    <location>
        <begin position="423"/>
        <end position="450"/>
    </location>
</feature>
<feature type="transmembrane region" description="Helical" evidence="9">
    <location>
        <begin position="285"/>
        <end position="304"/>
    </location>
</feature>
<dbReference type="PANTHER" id="PTHR43302">
    <property type="entry name" value="TRANSPORTER ARSB-RELATED"/>
    <property type="match status" value="1"/>
</dbReference>
<dbReference type="AlphaFoldDB" id="F0X7A3"/>
<dbReference type="EMBL" id="GL629729">
    <property type="protein sequence ID" value="EFX06454.1"/>
    <property type="molecule type" value="Genomic_DNA"/>
</dbReference>
<evidence type="ECO:0000256" key="7">
    <source>
        <dbReference type="SAM" id="Coils"/>
    </source>
</evidence>
<reference evidence="11 12" key="1">
    <citation type="journal article" date="2011" name="Proc. Natl. Acad. Sci. U.S.A.">
        <title>Genome and transcriptome analyses of the mountain pine beetle-fungal symbiont Grosmannia clavigera, a lodgepole pine pathogen.</title>
        <authorList>
            <person name="DiGuistini S."/>
            <person name="Wang Y."/>
            <person name="Liao N.Y."/>
            <person name="Taylor G."/>
            <person name="Tanguay P."/>
            <person name="Feau N."/>
            <person name="Henrissat B."/>
            <person name="Chan S.K."/>
            <person name="Hesse-Orce U."/>
            <person name="Alamouti S.M."/>
            <person name="Tsui C.K.M."/>
            <person name="Docking R.T."/>
            <person name="Levasseur A."/>
            <person name="Haridas S."/>
            <person name="Robertson G."/>
            <person name="Birol I."/>
            <person name="Holt R.A."/>
            <person name="Marra M.A."/>
            <person name="Hamelin R.C."/>
            <person name="Hirst M."/>
            <person name="Jones S.J.M."/>
            <person name="Bohlmann J."/>
            <person name="Breuil C."/>
        </authorList>
    </citation>
    <scope>NUCLEOTIDE SEQUENCE [LARGE SCALE GENOMIC DNA]</scope>
    <source>
        <strain evidence="12">kw1407 / UAMH 11150</strain>
    </source>
</reference>
<feature type="transmembrane region" description="Helical" evidence="9">
    <location>
        <begin position="85"/>
        <end position="102"/>
    </location>
</feature>
<evidence type="ECO:0000256" key="6">
    <source>
        <dbReference type="ARBA" id="ARBA00023136"/>
    </source>
</evidence>
<feature type="transmembrane region" description="Helical" evidence="9">
    <location>
        <begin position="250"/>
        <end position="273"/>
    </location>
</feature>
<evidence type="ECO:0000256" key="1">
    <source>
        <dbReference type="ARBA" id="ARBA00004651"/>
    </source>
</evidence>
<dbReference type="STRING" id="655863.F0X7A3"/>
<dbReference type="HOGENOM" id="CLU_017834_0_0_1"/>
<evidence type="ECO:0000256" key="8">
    <source>
        <dbReference type="SAM" id="MobiDB-lite"/>
    </source>
</evidence>
<dbReference type="Pfam" id="PF03600">
    <property type="entry name" value="CitMHS"/>
    <property type="match status" value="1"/>
</dbReference>
<dbReference type="GO" id="GO:0055085">
    <property type="term" value="P:transmembrane transport"/>
    <property type="evidence" value="ECO:0007669"/>
    <property type="project" value="InterPro"/>
</dbReference>
<dbReference type="PANTHER" id="PTHR43302:SF5">
    <property type="entry name" value="TRANSPORTER ARSB-RELATED"/>
    <property type="match status" value="1"/>
</dbReference>
<keyword evidence="4 9" id="KW-0812">Transmembrane</keyword>
<keyword evidence="12" id="KW-1185">Reference proteome</keyword>
<evidence type="ECO:0000256" key="3">
    <source>
        <dbReference type="ARBA" id="ARBA00022475"/>
    </source>
</evidence>
<sequence length="803" mass="87027">MSGLLYITGPPTANDRLLLAVILVGHLHLTSAAPLPIVVSDTGVMSNYSASEIDTSSIQSPRSIITLVVFVLTNCAVLFPFHVPFLLPLWVCNAILRVLVALRIISPPRHRLQKRWQCFKFPVNFVTAPLIADLFLLAILAIGRDEVYGGTIGSNNIFPIDIMAFFLTLAYVAISIDASGLVRYLAFKVLQKGGKVGHRLFFYLYVFFFGLGSFIGNDPIILSGTAFLAYMTRVSSNIVHPRAWIHSQFAVANIASAILVSSNPTNLVLAGAFHLRFIDYTANMIVPVLVTGIVLFPFLLYIVFADESLIPLSITMYELDEDARSKKPVNPNIPNARGTAKDTETQQANGTPSKQLSLEEIMNPFLDKGGATFGAIIMAATLITLLVLNATSQKTGEHPVFYVTLPAAFVMFCWDLSFGWIHRKETRELAAKGRAEIAAAEEAAREAELAKLTWNKLAEQGLLDEATHTVNPETEASGPRTLGSQNTPGADSTLSTSPTRPLQSISGALKAVGIYVTNEDTADTLTKGICLSNSVRGKGKGAVVSHGKDADGKTVAGNGHVMTMGHEVTDIDAEKLSSPILSGMDTERQDTSLDRSSPGQAPATLVSLCKKAYVWSQETFPTVTTVLAHLPFALVPFALSMFVLVQALVNKGWVAVFAYGWYHWVDKTGTVGSVGGMGFLSVILCNFAGTNIGTSILLSRVIQAWVEIHKSKNLPISDRTFWAAVYSMALGVNYGAFSAAFSASLAGLLWRDILARKHIRVPSLEFARVNLPIITISMIVGCTVLIAEIYIMRNDKPINFSKL</sequence>
<feature type="transmembrane region" description="Helical" evidence="9">
    <location>
        <begin position="17"/>
        <end position="39"/>
    </location>
</feature>
<keyword evidence="6 9" id="KW-0472">Membrane</keyword>
<keyword evidence="2" id="KW-0813">Transport</keyword>
<feature type="transmembrane region" description="Helical" evidence="9">
    <location>
        <begin position="162"/>
        <end position="182"/>
    </location>
</feature>
<feature type="transmembrane region" description="Helical" evidence="9">
    <location>
        <begin position="400"/>
        <end position="421"/>
    </location>
</feature>
<feature type="domain" description="Citrate transporter-like" evidence="10">
    <location>
        <begin position="152"/>
        <end position="388"/>
    </location>
</feature>
<gene>
    <name evidence="11" type="ORF">CMQ_6775</name>
</gene>
<dbReference type="OrthoDB" id="442352at2759"/>
<protein>
    <submittedName>
        <fullName evidence="11">Putative arsenite efflux transporter</fullName>
    </submittedName>
</protein>
<accession>F0X7A3</accession>
<dbReference type="RefSeq" id="XP_014175936.1">
    <property type="nucleotide sequence ID" value="XM_014320461.1"/>
</dbReference>
<feature type="region of interest" description="Disordered" evidence="8">
    <location>
        <begin position="327"/>
        <end position="353"/>
    </location>
</feature>
<organism evidence="12">
    <name type="scientific">Grosmannia clavigera (strain kw1407 / UAMH 11150)</name>
    <name type="common">Blue stain fungus</name>
    <name type="synonym">Graphiocladiella clavigera</name>
    <dbReference type="NCBI Taxonomy" id="655863"/>
    <lineage>
        <taxon>Eukaryota</taxon>
        <taxon>Fungi</taxon>
        <taxon>Dikarya</taxon>
        <taxon>Ascomycota</taxon>
        <taxon>Pezizomycotina</taxon>
        <taxon>Sordariomycetes</taxon>
        <taxon>Sordariomycetidae</taxon>
        <taxon>Ophiostomatales</taxon>
        <taxon>Ophiostomataceae</taxon>
        <taxon>Leptographium</taxon>
    </lineage>
</organism>
<dbReference type="InParanoid" id="F0X7A3"/>
<dbReference type="eggNOG" id="ENOG502QVIJ">
    <property type="taxonomic scope" value="Eukaryota"/>
</dbReference>
<feature type="transmembrane region" description="Helical" evidence="9">
    <location>
        <begin position="370"/>
        <end position="388"/>
    </location>
</feature>
<feature type="region of interest" description="Disordered" evidence="8">
    <location>
        <begin position="463"/>
        <end position="501"/>
    </location>
</feature>
<evidence type="ECO:0000313" key="11">
    <source>
        <dbReference type="EMBL" id="EFX06454.1"/>
    </source>
</evidence>
<proteinExistence type="predicted"/>
<feature type="transmembrane region" description="Helical" evidence="9">
    <location>
        <begin position="771"/>
        <end position="792"/>
    </location>
</feature>
<keyword evidence="7" id="KW-0175">Coiled coil</keyword>
<dbReference type="GeneID" id="25980245"/>
<evidence type="ECO:0000256" key="9">
    <source>
        <dbReference type="SAM" id="Phobius"/>
    </source>
</evidence>
<dbReference type="GO" id="GO:0005886">
    <property type="term" value="C:plasma membrane"/>
    <property type="evidence" value="ECO:0007669"/>
    <property type="project" value="UniProtKB-SubCell"/>
</dbReference>
<feature type="transmembrane region" description="Helical" evidence="9">
    <location>
        <begin position="202"/>
        <end position="230"/>
    </location>
</feature>